<dbReference type="PRINTS" id="PR00237">
    <property type="entry name" value="GPCRRHODOPSN"/>
</dbReference>
<feature type="transmembrane region" description="Helical" evidence="10">
    <location>
        <begin position="214"/>
        <end position="233"/>
    </location>
</feature>
<feature type="transmembrane region" description="Helical" evidence="10">
    <location>
        <begin position="177"/>
        <end position="199"/>
    </location>
</feature>
<dbReference type="Gene3D" id="1.20.1070.10">
    <property type="entry name" value="Rhodopsin 7-helix transmembrane proteins"/>
    <property type="match status" value="1"/>
</dbReference>
<keyword evidence="7 8" id="KW-0675">Receptor</keyword>
<feature type="transmembrane region" description="Helical" evidence="10">
    <location>
        <begin position="116"/>
        <end position="138"/>
    </location>
</feature>
<feature type="transmembrane region" description="Helical" evidence="10">
    <location>
        <begin position="69"/>
        <end position="91"/>
    </location>
</feature>
<keyword evidence="5 10" id="KW-1133">Transmembrane helix</keyword>
<dbReference type="OrthoDB" id="6435638at2759"/>
<keyword evidence="3" id="KW-1003">Cell membrane</keyword>
<reference evidence="12 13" key="1">
    <citation type="submission" date="2017-03" db="EMBL/GenBank/DDBJ databases">
        <title>Genome of the blue death feigning beetle - Asbolus verrucosus.</title>
        <authorList>
            <person name="Rider S.D."/>
        </authorList>
    </citation>
    <scope>NUCLEOTIDE SEQUENCE [LARGE SCALE GENOMIC DNA]</scope>
    <source>
        <strain evidence="12">Butters</strain>
        <tissue evidence="12">Head and leg muscle</tissue>
    </source>
</reference>
<keyword evidence="6 10" id="KW-0472">Membrane</keyword>
<organism evidence="12 13">
    <name type="scientific">Asbolus verrucosus</name>
    <name type="common">Desert ironclad beetle</name>
    <dbReference type="NCBI Taxonomy" id="1661398"/>
    <lineage>
        <taxon>Eukaryota</taxon>
        <taxon>Metazoa</taxon>
        <taxon>Ecdysozoa</taxon>
        <taxon>Arthropoda</taxon>
        <taxon>Hexapoda</taxon>
        <taxon>Insecta</taxon>
        <taxon>Pterygota</taxon>
        <taxon>Neoptera</taxon>
        <taxon>Endopterygota</taxon>
        <taxon>Coleoptera</taxon>
        <taxon>Polyphaga</taxon>
        <taxon>Cucujiformia</taxon>
        <taxon>Tenebrionidae</taxon>
        <taxon>Pimeliinae</taxon>
        <taxon>Asbolus</taxon>
    </lineage>
</organism>
<evidence type="ECO:0000256" key="9">
    <source>
        <dbReference type="SAM" id="MobiDB-lite"/>
    </source>
</evidence>
<dbReference type="PANTHER" id="PTHR24241:SF59">
    <property type="entry name" value="ADIPOKINETIC HORMONE RECEPTOR, ISOFORM C"/>
    <property type="match status" value="1"/>
</dbReference>
<feature type="compositionally biased region" description="Low complexity" evidence="9">
    <location>
        <begin position="248"/>
        <end position="267"/>
    </location>
</feature>
<dbReference type="InterPro" id="IPR000276">
    <property type="entry name" value="GPCR_Rhodpsn"/>
</dbReference>
<evidence type="ECO:0000256" key="6">
    <source>
        <dbReference type="ARBA" id="ARBA00023136"/>
    </source>
</evidence>
<dbReference type="PANTHER" id="PTHR24241">
    <property type="entry name" value="NEUROPEPTIDE RECEPTOR-RELATED G-PROTEIN COUPLED RECEPTOR"/>
    <property type="match status" value="1"/>
</dbReference>
<protein>
    <submittedName>
        <fullName evidence="12">7tm 1 domain containing protein</fullName>
    </submittedName>
</protein>
<dbReference type="PROSITE" id="PS00237">
    <property type="entry name" value="G_PROTEIN_RECEP_F1_1"/>
    <property type="match status" value="1"/>
</dbReference>
<dbReference type="EMBL" id="QDEB01075209">
    <property type="protein sequence ID" value="RZC34966.1"/>
    <property type="molecule type" value="Genomic_DNA"/>
</dbReference>
<dbReference type="STRING" id="1661398.A0A482VQK1"/>
<evidence type="ECO:0000256" key="8">
    <source>
        <dbReference type="RuleBase" id="RU000688"/>
    </source>
</evidence>
<keyword evidence="8" id="KW-0807">Transducer</keyword>
<dbReference type="InterPro" id="IPR017452">
    <property type="entry name" value="GPCR_Rhodpsn_7TM"/>
</dbReference>
<evidence type="ECO:0000313" key="13">
    <source>
        <dbReference type="Proteomes" id="UP000292052"/>
    </source>
</evidence>
<dbReference type="SUPFAM" id="SSF81321">
    <property type="entry name" value="Family A G protein-coupled receptor-like"/>
    <property type="match status" value="1"/>
</dbReference>
<keyword evidence="8" id="KW-0297">G-protein coupled receptor</keyword>
<dbReference type="GO" id="GO:0042277">
    <property type="term" value="F:peptide binding"/>
    <property type="evidence" value="ECO:0007669"/>
    <property type="project" value="TreeGrafter"/>
</dbReference>
<evidence type="ECO:0000256" key="2">
    <source>
        <dbReference type="ARBA" id="ARBA00010663"/>
    </source>
</evidence>
<keyword evidence="4 8" id="KW-0812">Transmembrane</keyword>
<dbReference type="GO" id="GO:0032870">
    <property type="term" value="P:cellular response to hormone stimulus"/>
    <property type="evidence" value="ECO:0007669"/>
    <property type="project" value="TreeGrafter"/>
</dbReference>
<evidence type="ECO:0000259" key="11">
    <source>
        <dbReference type="PROSITE" id="PS50262"/>
    </source>
</evidence>
<evidence type="ECO:0000256" key="5">
    <source>
        <dbReference type="ARBA" id="ARBA00022989"/>
    </source>
</evidence>
<comment type="subcellular location">
    <subcellularLocation>
        <location evidence="1">Cell membrane</location>
        <topology evidence="1">Multi-pass membrane protein</topology>
    </subcellularLocation>
</comment>
<evidence type="ECO:0000313" key="12">
    <source>
        <dbReference type="EMBL" id="RZC34966.1"/>
    </source>
</evidence>
<accession>A0A482VQK1</accession>
<sequence>VTFLMMPLEIGWAATVSWRAGDAMCRIMAFFRMFGLYLSSFILVCISVDRFYAVLKPFQGRLLDRREKWMLIAAWMGATLCSTPQMVIFHVESHPNITWYLQCVTYNVLPSYAHELTYSIFGMLMMYALPLAVIVYSYSAILIEICRRTSNPGADSITRSSLAFLGKAKIRTLKMTIIIVLVFFICWTPFYVMCVWYWVDRESAMHVDQRVQKGLFLFACTNSCMNPIVYGAFNIRARRTANKVRPRTNTSISHNNSTPTPTPTTETRLPPLEISLKTPE</sequence>
<feature type="non-terminal residue" evidence="12">
    <location>
        <position position="1"/>
    </location>
</feature>
<evidence type="ECO:0000256" key="1">
    <source>
        <dbReference type="ARBA" id="ARBA00004651"/>
    </source>
</evidence>
<gene>
    <name evidence="12" type="ORF">BDFB_008496</name>
</gene>
<dbReference type="Proteomes" id="UP000292052">
    <property type="component" value="Unassembled WGS sequence"/>
</dbReference>
<comment type="caution">
    <text evidence="12">The sequence shown here is derived from an EMBL/GenBank/DDBJ whole genome shotgun (WGS) entry which is preliminary data.</text>
</comment>
<evidence type="ECO:0000256" key="3">
    <source>
        <dbReference type="ARBA" id="ARBA00022475"/>
    </source>
</evidence>
<evidence type="ECO:0000256" key="7">
    <source>
        <dbReference type="ARBA" id="ARBA00023170"/>
    </source>
</evidence>
<proteinExistence type="inferred from homology"/>
<name>A0A482VQK1_ASBVE</name>
<dbReference type="GO" id="GO:0004930">
    <property type="term" value="F:G protein-coupled receptor activity"/>
    <property type="evidence" value="ECO:0007669"/>
    <property type="project" value="UniProtKB-KW"/>
</dbReference>
<feature type="region of interest" description="Disordered" evidence="9">
    <location>
        <begin position="242"/>
        <end position="280"/>
    </location>
</feature>
<dbReference type="PROSITE" id="PS50262">
    <property type="entry name" value="G_PROTEIN_RECEP_F1_2"/>
    <property type="match status" value="1"/>
</dbReference>
<dbReference type="AlphaFoldDB" id="A0A482VQK1"/>
<keyword evidence="13" id="KW-1185">Reference proteome</keyword>
<feature type="domain" description="G-protein coupled receptors family 1 profile" evidence="11">
    <location>
        <begin position="1"/>
        <end position="230"/>
    </location>
</feature>
<comment type="similarity">
    <text evidence="2 8">Belongs to the G-protein coupled receptor 1 family.</text>
</comment>
<feature type="transmembrane region" description="Helical" evidence="10">
    <location>
        <begin position="27"/>
        <end position="48"/>
    </location>
</feature>
<dbReference type="Pfam" id="PF00001">
    <property type="entry name" value="7tm_1"/>
    <property type="match status" value="1"/>
</dbReference>
<evidence type="ECO:0000256" key="4">
    <source>
        <dbReference type="ARBA" id="ARBA00022692"/>
    </source>
</evidence>
<evidence type="ECO:0000256" key="10">
    <source>
        <dbReference type="SAM" id="Phobius"/>
    </source>
</evidence>
<dbReference type="GO" id="GO:0097003">
    <property type="term" value="F:adipokinetic hormone receptor activity"/>
    <property type="evidence" value="ECO:0007669"/>
    <property type="project" value="TreeGrafter"/>
</dbReference>
<dbReference type="GO" id="GO:0005886">
    <property type="term" value="C:plasma membrane"/>
    <property type="evidence" value="ECO:0007669"/>
    <property type="project" value="UniProtKB-SubCell"/>
</dbReference>